<keyword evidence="1" id="KW-0325">Glycoprotein</keyword>
<proteinExistence type="predicted"/>
<keyword evidence="2" id="KW-1133">Transmembrane helix</keyword>
<feature type="chain" id="PRO_5044259930" description="Ig-like domain-containing protein" evidence="3">
    <location>
        <begin position="21"/>
        <end position="364"/>
    </location>
</feature>
<dbReference type="RefSeq" id="XP_026012923.1">
    <property type="nucleotide sequence ID" value="XM_026157138.1"/>
</dbReference>
<feature type="transmembrane region" description="Helical" evidence="2">
    <location>
        <begin position="314"/>
        <end position="335"/>
    </location>
</feature>
<dbReference type="InterPro" id="IPR007110">
    <property type="entry name" value="Ig-like_dom"/>
</dbReference>
<keyword evidence="2" id="KW-0812">Transmembrane</keyword>
<evidence type="ECO:0000259" key="4">
    <source>
        <dbReference type="PROSITE" id="PS50835"/>
    </source>
</evidence>
<dbReference type="GeneID" id="113015190"/>
<dbReference type="InterPro" id="IPR011161">
    <property type="entry name" value="MHC_I-like_Ag-recog"/>
</dbReference>
<evidence type="ECO:0000256" key="1">
    <source>
        <dbReference type="ARBA" id="ARBA00023180"/>
    </source>
</evidence>
<sequence length="364" mass="40918">MVNMVVKLMILFLLCHPASAVSNILKYFVTGCSGHPNISEYMYVGVLDGIEVLYCDASKKILEPRQDWVKKLFDDKPDILEWFTQDCFEVRVILYTSLISDLNQHLNQSGGVHILQCIIGNEWNKNSGEVTSFLHFGYDREGIFDFDLNTKTWIPLKPELYSAKQMMGGDRITYAETLLRDVIPNTLKFFLDYGSSALNKTVLPSVSLLQKTPSSPVTCHATGFYPDKAMMFWKKDGVEIHEGVDLGDILPNNDWTFQMSADLNVSSVTPEDWSRYDCVFQLSGVENIIQLDKTVTRTNQAERTDNPSDMTAPVIATVVVLLIFILIAAVGFAVYKKKKDITAPENSTEASVRLNQETITAPSI</sequence>
<dbReference type="GO" id="GO:0006955">
    <property type="term" value="P:immune response"/>
    <property type="evidence" value="ECO:0007669"/>
    <property type="project" value="TreeGrafter"/>
</dbReference>
<dbReference type="OMA" id="NISEYMY"/>
<dbReference type="PANTHER" id="PTHR16675">
    <property type="entry name" value="MHC CLASS I-RELATED"/>
    <property type="match status" value="1"/>
</dbReference>
<dbReference type="Gene3D" id="3.30.500.10">
    <property type="entry name" value="MHC class I-like antigen recognition-like"/>
    <property type="match status" value="1"/>
</dbReference>
<reference evidence="5" key="3">
    <citation type="submission" date="2025-09" db="UniProtKB">
        <authorList>
            <consortium name="Ensembl"/>
        </authorList>
    </citation>
    <scope>IDENTIFICATION</scope>
</reference>
<name>A0A3P8QH09_ASTCA</name>
<evidence type="ECO:0000313" key="6">
    <source>
        <dbReference type="Proteomes" id="UP000265100"/>
    </source>
</evidence>
<reference evidence="5" key="1">
    <citation type="submission" date="2018-05" db="EMBL/GenBank/DDBJ databases">
        <authorList>
            <person name="Datahose"/>
        </authorList>
    </citation>
    <scope>NUCLEOTIDE SEQUENCE</scope>
</reference>
<keyword evidence="6" id="KW-1185">Reference proteome</keyword>
<evidence type="ECO:0000256" key="3">
    <source>
        <dbReference type="SAM" id="SignalP"/>
    </source>
</evidence>
<dbReference type="InterPro" id="IPR037055">
    <property type="entry name" value="MHC_I-like_Ag-recog_sf"/>
</dbReference>
<dbReference type="Proteomes" id="UP000265100">
    <property type="component" value="Chromosome 22"/>
</dbReference>
<dbReference type="SMART" id="SM00407">
    <property type="entry name" value="IGc1"/>
    <property type="match status" value="1"/>
</dbReference>
<reference evidence="5" key="2">
    <citation type="submission" date="2025-08" db="UniProtKB">
        <authorList>
            <consortium name="Ensembl"/>
        </authorList>
    </citation>
    <scope>IDENTIFICATION</scope>
</reference>
<dbReference type="AlphaFoldDB" id="A0A3P8QH09"/>
<dbReference type="Bgee" id="ENSACLG00000019472">
    <property type="expression patterns" value="Expressed in anal fin and 2 other cell types or tissues"/>
</dbReference>
<dbReference type="PANTHER" id="PTHR16675:SF237">
    <property type="entry name" value="MHC CLASS I ANTIGEN TRANSCRIPT VARIANT 1-RELATED"/>
    <property type="match status" value="1"/>
</dbReference>
<keyword evidence="2" id="KW-0472">Membrane</keyword>
<dbReference type="GeneTree" id="ENSGT01120000271828"/>
<accession>A0A3P8QH09</accession>
<protein>
    <recommendedName>
        <fullName evidence="4">Ig-like domain-containing protein</fullName>
    </recommendedName>
</protein>
<organism evidence="5 6">
    <name type="scientific">Astatotilapia calliptera</name>
    <name type="common">Eastern happy</name>
    <name type="synonym">Chromis callipterus</name>
    <dbReference type="NCBI Taxonomy" id="8154"/>
    <lineage>
        <taxon>Eukaryota</taxon>
        <taxon>Metazoa</taxon>
        <taxon>Chordata</taxon>
        <taxon>Craniata</taxon>
        <taxon>Vertebrata</taxon>
        <taxon>Euteleostomi</taxon>
        <taxon>Actinopterygii</taxon>
        <taxon>Neopterygii</taxon>
        <taxon>Teleostei</taxon>
        <taxon>Neoteleostei</taxon>
        <taxon>Acanthomorphata</taxon>
        <taxon>Ovalentaria</taxon>
        <taxon>Cichlomorphae</taxon>
        <taxon>Cichliformes</taxon>
        <taxon>Cichlidae</taxon>
        <taxon>African cichlids</taxon>
        <taxon>Pseudocrenilabrinae</taxon>
        <taxon>Haplochromini</taxon>
        <taxon>Astatotilapia</taxon>
    </lineage>
</organism>
<dbReference type="Pfam" id="PF07654">
    <property type="entry name" value="C1-set"/>
    <property type="match status" value="1"/>
</dbReference>
<feature type="signal peptide" evidence="3">
    <location>
        <begin position="1"/>
        <end position="20"/>
    </location>
</feature>
<dbReference type="SUPFAM" id="SSF54452">
    <property type="entry name" value="MHC antigen-recognition domain"/>
    <property type="match status" value="1"/>
</dbReference>
<dbReference type="PROSITE" id="PS50835">
    <property type="entry name" value="IG_LIKE"/>
    <property type="match status" value="1"/>
</dbReference>
<dbReference type="InterPro" id="IPR011162">
    <property type="entry name" value="MHC_I/II-like_Ag-recog"/>
</dbReference>
<dbReference type="FunFam" id="2.60.40.10:FF:000943">
    <property type="entry name" value="Classical MHC class I molecule, alpha-chain"/>
    <property type="match status" value="1"/>
</dbReference>
<dbReference type="Pfam" id="PF00129">
    <property type="entry name" value="MHC_I"/>
    <property type="match status" value="1"/>
</dbReference>
<dbReference type="InterPro" id="IPR003597">
    <property type="entry name" value="Ig_C1-set"/>
</dbReference>
<evidence type="ECO:0000256" key="2">
    <source>
        <dbReference type="SAM" id="Phobius"/>
    </source>
</evidence>
<feature type="domain" description="Ig-like" evidence="4">
    <location>
        <begin position="204"/>
        <end position="296"/>
    </location>
</feature>
<dbReference type="Gene3D" id="2.60.40.10">
    <property type="entry name" value="Immunoglobulins"/>
    <property type="match status" value="1"/>
</dbReference>
<dbReference type="InterPro" id="IPR013783">
    <property type="entry name" value="Ig-like_fold"/>
</dbReference>
<dbReference type="InterPro" id="IPR050208">
    <property type="entry name" value="MHC_class-I_related"/>
</dbReference>
<evidence type="ECO:0000313" key="5">
    <source>
        <dbReference type="Ensembl" id="ENSACLP00000028693.2"/>
    </source>
</evidence>
<dbReference type="GO" id="GO:0009897">
    <property type="term" value="C:external side of plasma membrane"/>
    <property type="evidence" value="ECO:0007669"/>
    <property type="project" value="TreeGrafter"/>
</dbReference>
<dbReference type="Ensembl" id="ENSACLT00000029368.2">
    <property type="protein sequence ID" value="ENSACLP00000028693.2"/>
    <property type="gene ID" value="ENSACLG00000019472.2"/>
</dbReference>
<dbReference type="SUPFAM" id="SSF48726">
    <property type="entry name" value="Immunoglobulin"/>
    <property type="match status" value="1"/>
</dbReference>
<dbReference type="InterPro" id="IPR036179">
    <property type="entry name" value="Ig-like_dom_sf"/>
</dbReference>
<keyword evidence="3" id="KW-0732">Signal</keyword>
<dbReference type="STRING" id="8154.ENSACLP00000028693"/>
<dbReference type="GO" id="GO:0005615">
    <property type="term" value="C:extracellular space"/>
    <property type="evidence" value="ECO:0007669"/>
    <property type="project" value="TreeGrafter"/>
</dbReference>